<name>A2BX00_PROM5</name>
<keyword evidence="1" id="KW-1133">Transmembrane helix</keyword>
<dbReference type="OrthoDB" id="541559at2"/>
<reference evidence="2 3" key="1">
    <citation type="journal article" date="2007" name="PLoS Genet.">
        <title>Patterns and implications of gene gain and loss in the evolution of Prochlorococcus.</title>
        <authorList>
            <person name="Kettler G.C."/>
            <person name="Martiny A.C."/>
            <person name="Huang K."/>
            <person name="Zucker J."/>
            <person name="Coleman M.L."/>
            <person name="Rodrigue S."/>
            <person name="Chen F."/>
            <person name="Lapidus A."/>
            <person name="Ferriera S."/>
            <person name="Johnson J."/>
            <person name="Steglich C."/>
            <person name="Church G.M."/>
            <person name="Richardson P."/>
            <person name="Chisholm S.W."/>
        </authorList>
    </citation>
    <scope>NUCLEOTIDE SEQUENCE [LARGE SCALE GENOMIC DNA]</scope>
    <source>
        <strain evidence="2 3">MIT 9515</strain>
    </source>
</reference>
<dbReference type="EMBL" id="CP000552">
    <property type="protein sequence ID" value="ABM72311.1"/>
    <property type="molecule type" value="Genomic_DNA"/>
</dbReference>
<gene>
    <name evidence="2" type="ordered locus">P9515_11041</name>
</gene>
<dbReference type="GeneID" id="60200920"/>
<evidence type="ECO:0000256" key="1">
    <source>
        <dbReference type="SAM" id="Phobius"/>
    </source>
</evidence>
<evidence type="ECO:0000313" key="2">
    <source>
        <dbReference type="EMBL" id="ABM72311.1"/>
    </source>
</evidence>
<organism evidence="2 3">
    <name type="scientific">Prochlorococcus marinus (strain MIT 9515)</name>
    <dbReference type="NCBI Taxonomy" id="167542"/>
    <lineage>
        <taxon>Bacteria</taxon>
        <taxon>Bacillati</taxon>
        <taxon>Cyanobacteriota</taxon>
        <taxon>Cyanophyceae</taxon>
        <taxon>Synechococcales</taxon>
        <taxon>Prochlorococcaceae</taxon>
        <taxon>Prochlorococcus</taxon>
    </lineage>
</organism>
<dbReference type="RefSeq" id="WP_011820411.1">
    <property type="nucleotide sequence ID" value="NC_008817.1"/>
</dbReference>
<feature type="transmembrane region" description="Helical" evidence="1">
    <location>
        <begin position="7"/>
        <end position="28"/>
    </location>
</feature>
<dbReference type="AlphaFoldDB" id="A2BX00"/>
<dbReference type="KEGG" id="pmc:P9515_11041"/>
<dbReference type="HOGENOM" id="CLU_2344368_0_0_3"/>
<sequence length="101" mass="12840">MKKIYKFIKSFLFITCWLIISSFLQRYWNTFHWEYIYLNLRNVFDHEFWFFLEKHLFGLDLGYWIEELLKFITYEIPKETFKYLPIFIFLKNIWIKGQKKS</sequence>
<accession>A2BX00</accession>
<proteinExistence type="predicted"/>
<evidence type="ECO:0000313" key="3">
    <source>
        <dbReference type="Proteomes" id="UP000001589"/>
    </source>
</evidence>
<keyword evidence="1" id="KW-0812">Transmembrane</keyword>
<keyword evidence="1" id="KW-0472">Membrane</keyword>
<dbReference type="Proteomes" id="UP000001589">
    <property type="component" value="Chromosome"/>
</dbReference>
<protein>
    <submittedName>
        <fullName evidence="2">Possible Virion host shutoff protein</fullName>
    </submittedName>
</protein>